<evidence type="ECO:0000313" key="3">
    <source>
        <dbReference type="Proteomes" id="UP001060012"/>
    </source>
</evidence>
<dbReference type="RefSeq" id="WP_254576115.1">
    <property type="nucleotide sequence ID" value="NZ_CP100595.1"/>
</dbReference>
<dbReference type="Gene3D" id="3.30.70.100">
    <property type="match status" value="1"/>
</dbReference>
<dbReference type="Pfam" id="PF04940">
    <property type="entry name" value="BLUF"/>
    <property type="match status" value="1"/>
</dbReference>
<dbReference type="Proteomes" id="UP001060012">
    <property type="component" value="Chromosome"/>
</dbReference>
<dbReference type="PROSITE" id="PS50925">
    <property type="entry name" value="BLUF"/>
    <property type="match status" value="1"/>
</dbReference>
<feature type="domain" description="BLUF" evidence="1">
    <location>
        <begin position="1"/>
        <end position="92"/>
    </location>
</feature>
<gene>
    <name evidence="2" type="ORF">NJU99_11830</name>
</gene>
<sequence length="135" mass="16016">MYRIMYLSRAVVRFSDEELEELLLKARQNNSKKNVTGLLILKGRSFLQCLEGKKEDVLAIFEKIKNDSRHDSLVEVIEEEDSKRYFPNWYMGYKTINELDEVRTKKLIDFSEAKNINAFSHNDISEIFKEFIEVK</sequence>
<dbReference type="InterPro" id="IPR007024">
    <property type="entry name" value="BLUF_domain"/>
</dbReference>
<keyword evidence="3" id="KW-1185">Reference proteome</keyword>
<dbReference type="EMBL" id="CP100595">
    <property type="protein sequence ID" value="UTJ05934.1"/>
    <property type="molecule type" value="Genomic_DNA"/>
</dbReference>
<evidence type="ECO:0000313" key="2">
    <source>
        <dbReference type="EMBL" id="UTJ05934.1"/>
    </source>
</evidence>
<name>A0ABY5E2Y2_9BACT</name>
<evidence type="ECO:0000259" key="1">
    <source>
        <dbReference type="PROSITE" id="PS50925"/>
    </source>
</evidence>
<reference evidence="2" key="1">
    <citation type="submission" date="2022-07" db="EMBL/GenBank/DDBJ databases">
        <title>Arcobacter roscoffensis sp. nov., a marine bacterium isolated from coastal seawater collected from Roscoff, France.</title>
        <authorList>
            <person name="Pascual J."/>
            <person name="Lepeaux C."/>
            <person name="Methner A."/>
            <person name="Overmann J."/>
        </authorList>
    </citation>
    <scope>NUCLEOTIDE SEQUENCE</scope>
    <source>
        <strain evidence="2">ARW1-2F2</strain>
    </source>
</reference>
<accession>A0ABY5E2Y2</accession>
<dbReference type="InterPro" id="IPR036046">
    <property type="entry name" value="Acylphosphatase-like_dom_sf"/>
</dbReference>
<dbReference type="SMART" id="SM01034">
    <property type="entry name" value="BLUF"/>
    <property type="match status" value="1"/>
</dbReference>
<dbReference type="SUPFAM" id="SSF54975">
    <property type="entry name" value="Acylphosphatase/BLUF domain-like"/>
    <property type="match status" value="1"/>
</dbReference>
<proteinExistence type="predicted"/>
<organism evidence="2 3">
    <name type="scientific">Arcobacter roscoffensis</name>
    <dbReference type="NCBI Taxonomy" id="2961520"/>
    <lineage>
        <taxon>Bacteria</taxon>
        <taxon>Pseudomonadati</taxon>
        <taxon>Campylobacterota</taxon>
        <taxon>Epsilonproteobacteria</taxon>
        <taxon>Campylobacterales</taxon>
        <taxon>Arcobacteraceae</taxon>
        <taxon>Arcobacter</taxon>
    </lineage>
</organism>
<protein>
    <submittedName>
        <fullName evidence="2">BLUF domain-containing protein</fullName>
    </submittedName>
</protein>